<organism evidence="2 3">
    <name type="scientific">Aspergillus mulundensis</name>
    <dbReference type="NCBI Taxonomy" id="1810919"/>
    <lineage>
        <taxon>Eukaryota</taxon>
        <taxon>Fungi</taxon>
        <taxon>Dikarya</taxon>
        <taxon>Ascomycota</taxon>
        <taxon>Pezizomycotina</taxon>
        <taxon>Eurotiomycetes</taxon>
        <taxon>Eurotiomycetidae</taxon>
        <taxon>Eurotiales</taxon>
        <taxon>Aspergillaceae</taxon>
        <taxon>Aspergillus</taxon>
        <taxon>Aspergillus subgen. Nidulantes</taxon>
    </lineage>
</organism>
<evidence type="ECO:0000256" key="1">
    <source>
        <dbReference type="SAM" id="MobiDB-lite"/>
    </source>
</evidence>
<dbReference type="RefSeq" id="XP_026608618.1">
    <property type="nucleotide sequence ID" value="XM_026742773.1"/>
</dbReference>
<feature type="compositionally biased region" description="Basic residues" evidence="1">
    <location>
        <begin position="66"/>
        <end position="75"/>
    </location>
</feature>
<reference evidence="2 3" key="1">
    <citation type="journal article" date="2018" name="IMA Fungus">
        <title>IMA Genome-F 9: Draft genome sequence of Annulohypoxylon stygium, Aspergillus mulundensis, Berkeleyomyces basicola (syn. Thielaviopsis basicola), Ceratocystis smalleyi, two Cercospora beticola strains, Coleophoma cylindrospora, Fusarium fracticaudum, Phialophora cf. hyalina, and Morchella septimelata.</title>
        <authorList>
            <person name="Wingfield B.D."/>
            <person name="Bills G.F."/>
            <person name="Dong Y."/>
            <person name="Huang W."/>
            <person name="Nel W.J."/>
            <person name="Swalarsk-Parry B.S."/>
            <person name="Vaghefi N."/>
            <person name="Wilken P.M."/>
            <person name="An Z."/>
            <person name="de Beer Z.W."/>
            <person name="De Vos L."/>
            <person name="Chen L."/>
            <person name="Duong T.A."/>
            <person name="Gao Y."/>
            <person name="Hammerbacher A."/>
            <person name="Kikkert J.R."/>
            <person name="Li Y."/>
            <person name="Li H."/>
            <person name="Li K."/>
            <person name="Li Q."/>
            <person name="Liu X."/>
            <person name="Ma X."/>
            <person name="Naidoo K."/>
            <person name="Pethybridge S.J."/>
            <person name="Sun J."/>
            <person name="Steenkamp E.T."/>
            <person name="van der Nest M.A."/>
            <person name="van Wyk S."/>
            <person name="Wingfield M.J."/>
            <person name="Xiong C."/>
            <person name="Yue Q."/>
            <person name="Zhang X."/>
        </authorList>
    </citation>
    <scope>NUCLEOTIDE SEQUENCE [LARGE SCALE GENOMIC DNA]</scope>
    <source>
        <strain evidence="2 3">DSM 5745</strain>
    </source>
</reference>
<dbReference type="AlphaFoldDB" id="A0A3D8T4F6"/>
<feature type="compositionally biased region" description="Low complexity" evidence="1">
    <location>
        <begin position="141"/>
        <end position="152"/>
    </location>
</feature>
<accession>A0A3D8T4F6</accession>
<evidence type="ECO:0000313" key="3">
    <source>
        <dbReference type="Proteomes" id="UP000256690"/>
    </source>
</evidence>
<proteinExistence type="predicted"/>
<name>A0A3D8T4F6_9EURO</name>
<feature type="region of interest" description="Disordered" evidence="1">
    <location>
        <begin position="1"/>
        <end position="170"/>
    </location>
</feature>
<dbReference type="GeneID" id="38111127"/>
<protein>
    <submittedName>
        <fullName evidence="2">Uncharacterized protein</fullName>
    </submittedName>
</protein>
<dbReference type="Proteomes" id="UP000256690">
    <property type="component" value="Unassembled WGS sequence"/>
</dbReference>
<keyword evidence="3" id="KW-1185">Reference proteome</keyword>
<feature type="compositionally biased region" description="Basic and acidic residues" evidence="1">
    <location>
        <begin position="7"/>
        <end position="17"/>
    </location>
</feature>
<feature type="compositionally biased region" description="Low complexity" evidence="1">
    <location>
        <begin position="23"/>
        <end position="37"/>
    </location>
</feature>
<gene>
    <name evidence="2" type="ORF">DSM5745_00757</name>
</gene>
<feature type="compositionally biased region" description="Basic and acidic residues" evidence="1">
    <location>
        <begin position="160"/>
        <end position="169"/>
    </location>
</feature>
<comment type="caution">
    <text evidence="2">The sequence shown here is derived from an EMBL/GenBank/DDBJ whole genome shotgun (WGS) entry which is preliminary data.</text>
</comment>
<dbReference type="EMBL" id="PVWQ01000001">
    <property type="protein sequence ID" value="RDW93435.1"/>
    <property type="molecule type" value="Genomic_DNA"/>
</dbReference>
<evidence type="ECO:0000313" key="2">
    <source>
        <dbReference type="EMBL" id="RDW93435.1"/>
    </source>
</evidence>
<sequence length="315" mass="35847">MLASPHTRSESSLDPKKARYVFSKRSSQQQPSARSSALPIRERAIAQPGGRFSLSGPAGPQITLAHRPKNLAQKRTHAELGRETTTWVQDVHEKSGPQYEQTPTERIQQRVRVSASSTEYRRGHYSEHPASAQGSSFPAQRTLTLRPRLSPRAGSPFGDHTQHATDEPTQRLSLPTQRDDFLLDTELDELGWRLRRAFCHLTTDDAEIWSSWHEAHPDQAIPEPQESALRMNLDDHASLTERVQNTWDELEDLLVQVLMAEHRHEALLEHVRSFTTASNLDMISPVFLAIRRDIDRFHEEGRCKVPGHPHARQDD</sequence>